<dbReference type="OrthoDB" id="9865811at2759"/>
<dbReference type="GeneID" id="112163472"/>
<reference evidence="9" key="1">
    <citation type="submission" date="2025-05" db="UniProtKB">
        <authorList>
            <consortium name="Ensembl"/>
        </authorList>
    </citation>
    <scope>IDENTIFICATION</scope>
</reference>
<accession>A0A3B3CG89</accession>
<evidence type="ECO:0000256" key="5">
    <source>
        <dbReference type="ARBA" id="ARBA00023136"/>
    </source>
</evidence>
<name>A0A3B3CG89_ORYME</name>
<comment type="subcellular location">
    <subcellularLocation>
        <location evidence="1">Endomembrane system</location>
        <topology evidence="1">Multi-pass membrane protein</topology>
    </subcellularLocation>
</comment>
<feature type="domain" description="CWH43-like N-terminal" evidence="8">
    <location>
        <begin position="6"/>
        <end position="213"/>
    </location>
</feature>
<evidence type="ECO:0000256" key="1">
    <source>
        <dbReference type="ARBA" id="ARBA00004127"/>
    </source>
</evidence>
<dbReference type="GO" id="GO:0005886">
    <property type="term" value="C:plasma membrane"/>
    <property type="evidence" value="ECO:0007669"/>
    <property type="project" value="TreeGrafter"/>
</dbReference>
<dbReference type="PANTHER" id="PTHR21324">
    <property type="entry name" value="FASTING-INDUCIBLE INTEGRAL MEMBRANE PROTEIN TM6P1-RELATED"/>
    <property type="match status" value="1"/>
</dbReference>
<evidence type="ECO:0000313" key="10">
    <source>
        <dbReference type="Proteomes" id="UP000261560"/>
    </source>
</evidence>
<evidence type="ECO:0000256" key="4">
    <source>
        <dbReference type="ARBA" id="ARBA00022989"/>
    </source>
</evidence>
<feature type="transmembrane region" description="Helical" evidence="7">
    <location>
        <begin position="192"/>
        <end position="209"/>
    </location>
</feature>
<dbReference type="Proteomes" id="UP000261560">
    <property type="component" value="Unplaced"/>
</dbReference>
<evidence type="ECO:0000256" key="7">
    <source>
        <dbReference type="SAM" id="Phobius"/>
    </source>
</evidence>
<dbReference type="Pfam" id="PF10277">
    <property type="entry name" value="Frag1"/>
    <property type="match status" value="1"/>
</dbReference>
<feature type="transmembrane region" description="Helical" evidence="7">
    <location>
        <begin position="64"/>
        <end position="82"/>
    </location>
</feature>
<feature type="transmembrane region" description="Helical" evidence="7">
    <location>
        <begin position="131"/>
        <end position="153"/>
    </location>
</feature>
<organism evidence="9 10">
    <name type="scientific">Oryzias melastigma</name>
    <name type="common">Marine medaka</name>
    <dbReference type="NCBI Taxonomy" id="30732"/>
    <lineage>
        <taxon>Eukaryota</taxon>
        <taxon>Metazoa</taxon>
        <taxon>Chordata</taxon>
        <taxon>Craniata</taxon>
        <taxon>Vertebrata</taxon>
        <taxon>Euteleostomi</taxon>
        <taxon>Actinopterygii</taxon>
        <taxon>Neopterygii</taxon>
        <taxon>Teleostei</taxon>
        <taxon>Neoteleostei</taxon>
        <taxon>Acanthomorphata</taxon>
        <taxon>Ovalentaria</taxon>
        <taxon>Atherinomorphae</taxon>
        <taxon>Beloniformes</taxon>
        <taxon>Adrianichthyidae</taxon>
        <taxon>Oryziinae</taxon>
        <taxon>Oryzias</taxon>
    </lineage>
</organism>
<evidence type="ECO:0000259" key="8">
    <source>
        <dbReference type="Pfam" id="PF10277"/>
    </source>
</evidence>
<evidence type="ECO:0000313" key="9">
    <source>
        <dbReference type="Ensembl" id="ENSOMEP00000016857.1"/>
    </source>
</evidence>
<dbReference type="PANTHER" id="PTHR21324:SF7">
    <property type="entry name" value="TRANSMEMBRANE PROTEIN 150C"/>
    <property type="match status" value="1"/>
</dbReference>
<evidence type="ECO:0000256" key="3">
    <source>
        <dbReference type="ARBA" id="ARBA00022692"/>
    </source>
</evidence>
<dbReference type="GeneTree" id="ENSGT01030000234578"/>
<evidence type="ECO:0000256" key="6">
    <source>
        <dbReference type="SAM" id="MobiDB-lite"/>
    </source>
</evidence>
<keyword evidence="10" id="KW-1185">Reference proteome</keyword>
<evidence type="ECO:0000256" key="2">
    <source>
        <dbReference type="ARBA" id="ARBA00006565"/>
    </source>
</evidence>
<dbReference type="AlphaFoldDB" id="A0A3B3CG89"/>
<feature type="transmembrane region" description="Helical" evidence="7">
    <location>
        <begin position="94"/>
        <end position="119"/>
    </location>
</feature>
<sequence>MRSFSPWALLPLGFSIGTATGLWAVYFTALYNNIVVPLGSHSRNESLYPPFISVTGNFPPGSCYFSMVMNLAAFAGLVIGFLRYLQLKNRLARAWLNIAGLVLFSASCFGMTIVGNFQLFILTRIHDSGTLLTFGMGLLYCWLQAGITLRVNLKGEGKKVGALRFLLSGLITLCLALKYIFIMFSLPRAAQCQWALVMFFLIYVGTFAIDFRHSHFDAVCTDQPEPPEDSGTSMLEQELQRL</sequence>
<keyword evidence="3 7" id="KW-0812">Transmembrane</keyword>
<dbReference type="InterPro" id="IPR050911">
    <property type="entry name" value="DRAM/TMEM150_Autophagy_Mod"/>
</dbReference>
<feature type="transmembrane region" description="Helical" evidence="7">
    <location>
        <begin position="7"/>
        <end position="29"/>
    </location>
</feature>
<dbReference type="Ensembl" id="ENSOMET00000025414.1">
    <property type="protein sequence ID" value="ENSOMEP00000032847.1"/>
    <property type="gene ID" value="ENSOMEG00000018506.1"/>
</dbReference>
<dbReference type="GO" id="GO:0012505">
    <property type="term" value="C:endomembrane system"/>
    <property type="evidence" value="ECO:0007669"/>
    <property type="project" value="UniProtKB-SubCell"/>
</dbReference>
<comment type="similarity">
    <text evidence="2">Belongs to the DRAM/TMEM150 family.</text>
</comment>
<dbReference type="Ensembl" id="ENSOMET00000025431.1">
    <property type="protein sequence ID" value="ENSOMEP00000016857.1"/>
    <property type="gene ID" value="ENSOMEG00000018506.1"/>
</dbReference>
<dbReference type="RefSeq" id="XP_024155647.1">
    <property type="nucleotide sequence ID" value="XM_024299879.2"/>
</dbReference>
<keyword evidence="4 7" id="KW-1133">Transmembrane helix</keyword>
<dbReference type="OMA" id="RESCEYP"/>
<dbReference type="InterPro" id="IPR019402">
    <property type="entry name" value="CWH43_N"/>
</dbReference>
<feature type="region of interest" description="Disordered" evidence="6">
    <location>
        <begin position="222"/>
        <end position="242"/>
    </location>
</feature>
<protein>
    <submittedName>
        <fullName evidence="9">Transmembrane protein 150C</fullName>
    </submittedName>
</protein>
<feature type="transmembrane region" description="Helical" evidence="7">
    <location>
        <begin position="165"/>
        <end position="186"/>
    </location>
</feature>
<keyword evidence="5 7" id="KW-0472">Membrane</keyword>
<proteinExistence type="inferred from homology"/>
<dbReference type="PaxDb" id="30732-ENSOMEP00000016857"/>